<dbReference type="eggNOG" id="COG0451">
    <property type="taxonomic scope" value="Bacteria"/>
</dbReference>
<name>Q0EZA0_9PROT</name>
<evidence type="ECO:0000259" key="1">
    <source>
        <dbReference type="Pfam" id="PF01370"/>
    </source>
</evidence>
<evidence type="ECO:0000313" key="4">
    <source>
        <dbReference type="Proteomes" id="UP000005297"/>
    </source>
</evidence>
<dbReference type="InterPro" id="IPR036291">
    <property type="entry name" value="NAD(P)-bd_dom_sf"/>
</dbReference>
<evidence type="ECO:0000259" key="2">
    <source>
        <dbReference type="Pfam" id="PF14667"/>
    </source>
</evidence>
<dbReference type="Gene3D" id="3.40.50.720">
    <property type="entry name" value="NAD(P)-binding Rossmann-like Domain"/>
    <property type="match status" value="1"/>
</dbReference>
<dbReference type="InterPro" id="IPR011051">
    <property type="entry name" value="RmlC_Cupin_sf"/>
</dbReference>
<dbReference type="PANTHER" id="PTHR43245:SF55">
    <property type="entry name" value="NAD(P)-BINDING DOMAIN-CONTAINING PROTEIN"/>
    <property type="match status" value="1"/>
</dbReference>
<keyword evidence="4" id="KW-1185">Reference proteome</keyword>
<reference evidence="3 4" key="1">
    <citation type="submission" date="2006-09" db="EMBL/GenBank/DDBJ databases">
        <authorList>
            <person name="Emerson D."/>
            <person name="Ferriera S."/>
            <person name="Johnson J."/>
            <person name="Kravitz S."/>
            <person name="Halpern A."/>
            <person name="Remington K."/>
            <person name="Beeson K."/>
            <person name="Tran B."/>
            <person name="Rogers Y.-H."/>
            <person name="Friedman R."/>
            <person name="Venter J.C."/>
        </authorList>
    </citation>
    <scope>NUCLEOTIDE SEQUENCE [LARGE SCALE GENOMIC DNA]</scope>
    <source>
        <strain evidence="3 4">PV-1</strain>
    </source>
</reference>
<dbReference type="CDD" id="cd07007">
    <property type="entry name" value="cupin_CapF-like_C"/>
    <property type="match status" value="1"/>
</dbReference>
<dbReference type="SUPFAM" id="SSF51182">
    <property type="entry name" value="RmlC-like cupins"/>
    <property type="match status" value="1"/>
</dbReference>
<sequence length="369" mass="41336">MADMIRVGITGIDGLIGWHLRVYLHAQPDVEVTGADRTTFSSDEKLRDFVSGCDAIVHLAGMNRGDDAEIESTNIRLVEQLIAACTTAGKSPHLLFSSSTHATGQSPYGRSKRHCSELLQRWAEQSGAVFTNLILPHIYGEGGKPFYNSVVSTFCYQLANGEVPEIKQDGELSLLHAQDLSAMLWQLLQTPKSGDQRLQGSAMKVSELLARLQKIAGDYREHILPDMSETTDFRLFNTYRSYLFPTHYPVTLKMHEDARGALTEVVKTRHGGQCFFSTTKAGITRGNHYHTGKVERFLVVKGRATIRLRRMFSSQIHTFDVDGGLPQYIDIPTCYTHNITNTGDEELVTIFWSHEIFDPAHPDTFMEVV</sequence>
<feature type="domain" description="Capsular polysaccharide assembling protein CapF C-terminal" evidence="2">
    <location>
        <begin position="255"/>
        <end position="365"/>
    </location>
</feature>
<dbReference type="Pfam" id="PF01370">
    <property type="entry name" value="Epimerase"/>
    <property type="match status" value="1"/>
</dbReference>
<comment type="caution">
    <text evidence="3">The sequence shown here is derived from an EMBL/GenBank/DDBJ whole genome shotgun (WGS) entry which is preliminary data.</text>
</comment>
<dbReference type="HOGENOM" id="CLU_063221_0_0_0"/>
<accession>Q0EZA0</accession>
<dbReference type="InterPro" id="IPR014710">
    <property type="entry name" value="RmlC-like_jellyroll"/>
</dbReference>
<feature type="domain" description="NAD-dependent epimerase/dehydratase" evidence="1">
    <location>
        <begin position="9"/>
        <end position="196"/>
    </location>
</feature>
<dbReference type="InterPro" id="IPR029303">
    <property type="entry name" value="CapF_C"/>
</dbReference>
<proteinExistence type="predicted"/>
<gene>
    <name evidence="3" type="ORF">SPV1_07511</name>
</gene>
<dbReference type="InParanoid" id="Q0EZA0"/>
<dbReference type="AlphaFoldDB" id="Q0EZA0"/>
<dbReference type="InterPro" id="IPR050177">
    <property type="entry name" value="Lipid_A_modif_metabolic_enz"/>
</dbReference>
<organism evidence="3 4">
    <name type="scientific">Mariprofundus ferrooxydans PV-1</name>
    <dbReference type="NCBI Taxonomy" id="314345"/>
    <lineage>
        <taxon>Bacteria</taxon>
        <taxon>Pseudomonadati</taxon>
        <taxon>Pseudomonadota</taxon>
        <taxon>Candidatius Mariprofundia</taxon>
        <taxon>Mariprofundales</taxon>
        <taxon>Mariprofundaceae</taxon>
        <taxon>Mariprofundus</taxon>
    </lineage>
</organism>
<dbReference type="EMBL" id="AATS01000007">
    <property type="protein sequence ID" value="EAU54524.1"/>
    <property type="molecule type" value="Genomic_DNA"/>
</dbReference>
<evidence type="ECO:0000313" key="3">
    <source>
        <dbReference type="EMBL" id="EAU54524.1"/>
    </source>
</evidence>
<dbReference type="eggNOG" id="COG1898">
    <property type="taxonomic scope" value="Bacteria"/>
</dbReference>
<dbReference type="STRING" id="314344.AL013_00480"/>
<dbReference type="SUPFAM" id="SSF51735">
    <property type="entry name" value="NAD(P)-binding Rossmann-fold domains"/>
    <property type="match status" value="1"/>
</dbReference>
<protein>
    <submittedName>
        <fullName evidence="3">Capsular polysaccharide synthesis enzyme CapF</fullName>
    </submittedName>
</protein>
<dbReference type="PANTHER" id="PTHR43245">
    <property type="entry name" value="BIFUNCTIONAL POLYMYXIN RESISTANCE PROTEIN ARNA"/>
    <property type="match status" value="1"/>
</dbReference>
<dbReference type="Pfam" id="PF14667">
    <property type="entry name" value="Polysacc_synt_C"/>
    <property type="match status" value="1"/>
</dbReference>
<dbReference type="Proteomes" id="UP000005297">
    <property type="component" value="Unassembled WGS sequence"/>
</dbReference>
<dbReference type="Gene3D" id="2.60.120.10">
    <property type="entry name" value="Jelly Rolls"/>
    <property type="match status" value="1"/>
</dbReference>
<dbReference type="InterPro" id="IPR001509">
    <property type="entry name" value="Epimerase_deHydtase"/>
</dbReference>